<feature type="region of interest" description="Disordered" evidence="1">
    <location>
        <begin position="21"/>
        <end position="54"/>
    </location>
</feature>
<evidence type="ECO:0000313" key="4">
    <source>
        <dbReference type="Proteomes" id="UP000015102"/>
    </source>
</evidence>
<dbReference type="AlphaFoldDB" id="T1H074"/>
<dbReference type="HOGENOM" id="CLU_2760686_0_0_1"/>
<reference evidence="3" key="2">
    <citation type="submission" date="2015-06" db="UniProtKB">
        <authorList>
            <consortium name="EnsemblMetazoa"/>
        </authorList>
    </citation>
    <scope>IDENTIFICATION</scope>
</reference>
<evidence type="ECO:0000256" key="2">
    <source>
        <dbReference type="SAM" id="SignalP"/>
    </source>
</evidence>
<dbReference type="EMBL" id="CAQQ02381971">
    <property type="status" value="NOT_ANNOTATED_CDS"/>
    <property type="molecule type" value="Genomic_DNA"/>
</dbReference>
<proteinExistence type="predicted"/>
<feature type="chain" id="PRO_5004588630" description="Calcineurin-like phosphoesterase domain-containing protein" evidence="2">
    <location>
        <begin position="20"/>
        <end position="70"/>
    </location>
</feature>
<sequence>MDLLLILLSLIALSGTSLADNKNKPGRGRVSTKSLENLNPKPMLSEQPPHSQSLTPVTDADFIFVFGDLV</sequence>
<dbReference type="Proteomes" id="UP000015102">
    <property type="component" value="Unassembled WGS sequence"/>
</dbReference>
<evidence type="ECO:0000256" key="1">
    <source>
        <dbReference type="SAM" id="MobiDB-lite"/>
    </source>
</evidence>
<dbReference type="EnsemblMetazoa" id="MESCA009545-RA">
    <property type="protein sequence ID" value="MESCA009545-PA"/>
    <property type="gene ID" value="MESCA009545"/>
</dbReference>
<organism evidence="3 4">
    <name type="scientific">Megaselia scalaris</name>
    <name type="common">Humpbacked fly</name>
    <name type="synonym">Phora scalaris</name>
    <dbReference type="NCBI Taxonomy" id="36166"/>
    <lineage>
        <taxon>Eukaryota</taxon>
        <taxon>Metazoa</taxon>
        <taxon>Ecdysozoa</taxon>
        <taxon>Arthropoda</taxon>
        <taxon>Hexapoda</taxon>
        <taxon>Insecta</taxon>
        <taxon>Pterygota</taxon>
        <taxon>Neoptera</taxon>
        <taxon>Endopterygota</taxon>
        <taxon>Diptera</taxon>
        <taxon>Brachycera</taxon>
        <taxon>Muscomorpha</taxon>
        <taxon>Platypezoidea</taxon>
        <taxon>Phoridae</taxon>
        <taxon>Megaseliini</taxon>
        <taxon>Megaselia</taxon>
    </lineage>
</organism>
<evidence type="ECO:0008006" key="5">
    <source>
        <dbReference type="Google" id="ProtNLM"/>
    </source>
</evidence>
<dbReference type="EMBL" id="CAQQ02381970">
    <property type="status" value="NOT_ANNOTATED_CDS"/>
    <property type="molecule type" value="Genomic_DNA"/>
</dbReference>
<protein>
    <recommendedName>
        <fullName evidence="5">Calcineurin-like phosphoesterase domain-containing protein</fullName>
    </recommendedName>
</protein>
<feature type="signal peptide" evidence="2">
    <location>
        <begin position="1"/>
        <end position="19"/>
    </location>
</feature>
<evidence type="ECO:0000313" key="3">
    <source>
        <dbReference type="EnsemblMetazoa" id="MESCA009545-PA"/>
    </source>
</evidence>
<accession>T1H074</accession>
<keyword evidence="4" id="KW-1185">Reference proteome</keyword>
<reference evidence="4" key="1">
    <citation type="submission" date="2013-02" db="EMBL/GenBank/DDBJ databases">
        <authorList>
            <person name="Hughes D."/>
        </authorList>
    </citation>
    <scope>NUCLEOTIDE SEQUENCE</scope>
    <source>
        <strain>Durham</strain>
        <strain evidence="4">NC isolate 2 -- Noor lab</strain>
    </source>
</reference>
<keyword evidence="2" id="KW-0732">Signal</keyword>
<name>T1H074_MEGSC</name>